<protein>
    <submittedName>
        <fullName evidence="1">Uncharacterized protein</fullName>
    </submittedName>
</protein>
<organism evidence="1 2">
    <name type="scientific">Melastoma candidum</name>
    <dbReference type="NCBI Taxonomy" id="119954"/>
    <lineage>
        <taxon>Eukaryota</taxon>
        <taxon>Viridiplantae</taxon>
        <taxon>Streptophyta</taxon>
        <taxon>Embryophyta</taxon>
        <taxon>Tracheophyta</taxon>
        <taxon>Spermatophyta</taxon>
        <taxon>Magnoliopsida</taxon>
        <taxon>eudicotyledons</taxon>
        <taxon>Gunneridae</taxon>
        <taxon>Pentapetalae</taxon>
        <taxon>rosids</taxon>
        <taxon>malvids</taxon>
        <taxon>Myrtales</taxon>
        <taxon>Melastomataceae</taxon>
        <taxon>Melastomatoideae</taxon>
        <taxon>Melastomateae</taxon>
        <taxon>Melastoma</taxon>
    </lineage>
</organism>
<evidence type="ECO:0000313" key="1">
    <source>
        <dbReference type="EMBL" id="KAI4388195.1"/>
    </source>
</evidence>
<reference evidence="2" key="1">
    <citation type="journal article" date="2023" name="Front. Plant Sci.">
        <title>Chromosomal-level genome assembly of Melastoma candidum provides insights into trichome evolution.</title>
        <authorList>
            <person name="Zhong Y."/>
            <person name="Wu W."/>
            <person name="Sun C."/>
            <person name="Zou P."/>
            <person name="Liu Y."/>
            <person name="Dai S."/>
            <person name="Zhou R."/>
        </authorList>
    </citation>
    <scope>NUCLEOTIDE SEQUENCE [LARGE SCALE GENOMIC DNA]</scope>
</reference>
<dbReference type="Proteomes" id="UP001057402">
    <property type="component" value="Chromosome 1"/>
</dbReference>
<accession>A0ACB9SAH8</accession>
<comment type="caution">
    <text evidence="1">The sequence shown here is derived from an EMBL/GenBank/DDBJ whole genome shotgun (WGS) entry which is preliminary data.</text>
</comment>
<keyword evidence="2" id="KW-1185">Reference proteome</keyword>
<proteinExistence type="predicted"/>
<sequence>MAIPKALLILAILALTVTTIRALGEAPDTTLEEYDADEATPEEGAAEEEAPANDWLSLIPFRRVLAHSSNGRTSVCTRDNKKCKHVDDDESNEHQHHKYRCCKKKCIDMSGDNNHCGHCNKRCVYGKTCCRGKCVWLISNRKHCGSCTNRCPKGVKCVLGFCKYAS</sequence>
<evidence type="ECO:0000313" key="2">
    <source>
        <dbReference type="Proteomes" id="UP001057402"/>
    </source>
</evidence>
<dbReference type="EMBL" id="CM042880">
    <property type="protein sequence ID" value="KAI4388195.1"/>
    <property type="molecule type" value="Genomic_DNA"/>
</dbReference>
<gene>
    <name evidence="1" type="ORF">MLD38_000548</name>
</gene>
<name>A0ACB9SAH8_9MYRT</name>